<dbReference type="Proteomes" id="UP000284379">
    <property type="component" value="Unassembled WGS sequence"/>
</dbReference>
<keyword evidence="1" id="KW-1133">Transmembrane helix</keyword>
<dbReference type="Pfam" id="PF18175">
    <property type="entry name" value="HU-CCDC81_bac_2"/>
    <property type="match status" value="1"/>
</dbReference>
<dbReference type="Pfam" id="PF18174">
    <property type="entry name" value="HU-CCDC81_bac_1"/>
    <property type="match status" value="1"/>
</dbReference>
<protein>
    <submittedName>
        <fullName evidence="3">SPOR domain-containing protein</fullName>
    </submittedName>
</protein>
<evidence type="ECO:0000313" key="3">
    <source>
        <dbReference type="EMBL" id="RHB34419.1"/>
    </source>
</evidence>
<dbReference type="InterPro" id="IPR040495">
    <property type="entry name" value="HU-CCDC81_bac_1"/>
</dbReference>
<accession>A0A413VLL0</accession>
<evidence type="ECO:0000256" key="1">
    <source>
        <dbReference type="SAM" id="Phobius"/>
    </source>
</evidence>
<keyword evidence="1" id="KW-0472">Membrane</keyword>
<dbReference type="EMBL" id="QSGO01000009">
    <property type="protein sequence ID" value="RHB34419.1"/>
    <property type="molecule type" value="Genomic_DNA"/>
</dbReference>
<comment type="caution">
    <text evidence="3">The sequence shown here is derived from an EMBL/GenBank/DDBJ whole genome shotgun (WGS) entry which is preliminary data.</text>
</comment>
<dbReference type="Pfam" id="PF05036">
    <property type="entry name" value="SPOR"/>
    <property type="match status" value="1"/>
</dbReference>
<dbReference type="AlphaFoldDB" id="A0A413VLL0"/>
<dbReference type="GO" id="GO:0042834">
    <property type="term" value="F:peptidoglycan binding"/>
    <property type="evidence" value="ECO:0007669"/>
    <property type="project" value="InterPro"/>
</dbReference>
<feature type="transmembrane region" description="Helical" evidence="1">
    <location>
        <begin position="167"/>
        <end position="185"/>
    </location>
</feature>
<keyword evidence="1" id="KW-0812">Transmembrane</keyword>
<organism evidence="3 4">
    <name type="scientific">Bacteroides nordii</name>
    <dbReference type="NCBI Taxonomy" id="291645"/>
    <lineage>
        <taxon>Bacteria</taxon>
        <taxon>Pseudomonadati</taxon>
        <taxon>Bacteroidota</taxon>
        <taxon>Bacteroidia</taxon>
        <taxon>Bacteroidales</taxon>
        <taxon>Bacteroidaceae</taxon>
        <taxon>Bacteroides</taxon>
    </lineage>
</organism>
<evidence type="ECO:0000313" key="4">
    <source>
        <dbReference type="Proteomes" id="UP000284379"/>
    </source>
</evidence>
<feature type="domain" description="SPOR" evidence="2">
    <location>
        <begin position="289"/>
        <end position="365"/>
    </location>
</feature>
<reference evidence="3 4" key="1">
    <citation type="submission" date="2018-08" db="EMBL/GenBank/DDBJ databases">
        <title>A genome reference for cultivated species of the human gut microbiota.</title>
        <authorList>
            <person name="Zou Y."/>
            <person name="Xue W."/>
            <person name="Luo G."/>
        </authorList>
    </citation>
    <scope>NUCLEOTIDE SEQUENCE [LARGE SCALE GENOMIC DNA]</scope>
    <source>
        <strain evidence="3 4">AM40-30BH</strain>
    </source>
</reference>
<evidence type="ECO:0000259" key="2">
    <source>
        <dbReference type="PROSITE" id="PS51724"/>
    </source>
</evidence>
<dbReference type="PROSITE" id="PS51724">
    <property type="entry name" value="SPOR"/>
    <property type="match status" value="1"/>
</dbReference>
<dbReference type="InterPro" id="IPR041268">
    <property type="entry name" value="HU-CCDC81_bac_2"/>
</dbReference>
<name>A0A413VLL0_9BACE</name>
<dbReference type="RefSeq" id="WP_122201703.1">
    <property type="nucleotide sequence ID" value="NZ_CABJFV010000009.1"/>
</dbReference>
<sequence>MIELSQHIEVLLLENDCVIVPGLGGFVAHYTSAIQVEENMFLPPTRTIGFNPQLKLNDGLLVQSYMAVYDTNFSDASKIVEDEVSELIIMLHKEGKVDLDNVGEIRYTIHDTYEFIPYDNKITTPYLYGLDSFEMKELTVLHQEKEKVLVPVIQERKKSYEIKINRGMVRSAVAIVAAVILFFFLSTPVENTYVEKDNYAQLLPIDLFEKIEGKSIAMTPVVMNKDVKQSVKAVSGTSKKTGKKVTKPVAVREVKVTQPVTEEVHKTSAAVQSNESQSVPSSKAVVKSKQAEGNFHIIVAGGIGVKDAEVMAERLKAEGFTGAKVLNNDGKIRVSIMSCTTREEGTKQLLKLRENDTYKTAWLLVK</sequence>
<gene>
    <name evidence="3" type="ORF">DW888_12815</name>
</gene>
<proteinExistence type="predicted"/>
<dbReference type="InterPro" id="IPR007730">
    <property type="entry name" value="SPOR-like_dom"/>
</dbReference>